<dbReference type="Proteomes" id="UP000198287">
    <property type="component" value="Unassembled WGS sequence"/>
</dbReference>
<feature type="compositionally biased region" description="Basic and acidic residues" evidence="10">
    <location>
        <begin position="1002"/>
        <end position="1021"/>
    </location>
</feature>
<evidence type="ECO:0000256" key="1">
    <source>
        <dbReference type="ARBA" id="ARBA00004123"/>
    </source>
</evidence>
<gene>
    <name evidence="12" type="ORF">Fcan01_07139</name>
</gene>
<keyword evidence="7" id="KW-0804">Transcription</keyword>
<dbReference type="SMART" id="SM00355">
    <property type="entry name" value="ZnF_C2H2"/>
    <property type="match status" value="11"/>
</dbReference>
<evidence type="ECO:0000256" key="9">
    <source>
        <dbReference type="PROSITE-ProRule" id="PRU00042"/>
    </source>
</evidence>
<dbReference type="InterPro" id="IPR013087">
    <property type="entry name" value="Znf_C2H2_type"/>
</dbReference>
<evidence type="ECO:0000256" key="8">
    <source>
        <dbReference type="ARBA" id="ARBA00023242"/>
    </source>
</evidence>
<dbReference type="SUPFAM" id="SSF57667">
    <property type="entry name" value="beta-beta-alpha zinc fingers"/>
    <property type="match status" value="4"/>
</dbReference>
<dbReference type="InterPro" id="IPR036236">
    <property type="entry name" value="Znf_C2H2_sf"/>
</dbReference>
<name>A0A226EKQ0_FOLCA</name>
<feature type="domain" description="C2H2-type" evidence="11">
    <location>
        <begin position="1024"/>
        <end position="1052"/>
    </location>
</feature>
<evidence type="ECO:0000256" key="3">
    <source>
        <dbReference type="ARBA" id="ARBA00022737"/>
    </source>
</evidence>
<evidence type="ECO:0000259" key="11">
    <source>
        <dbReference type="PROSITE" id="PS50157"/>
    </source>
</evidence>
<feature type="domain" description="C2H2-type" evidence="11">
    <location>
        <begin position="782"/>
        <end position="809"/>
    </location>
</feature>
<evidence type="ECO:0000256" key="10">
    <source>
        <dbReference type="SAM" id="MobiDB-lite"/>
    </source>
</evidence>
<feature type="compositionally biased region" description="Basic and acidic residues" evidence="10">
    <location>
        <begin position="642"/>
        <end position="651"/>
    </location>
</feature>
<keyword evidence="5" id="KW-0862">Zinc</keyword>
<evidence type="ECO:0000256" key="5">
    <source>
        <dbReference type="ARBA" id="ARBA00022833"/>
    </source>
</evidence>
<sequence length="1149" mass="129780">MDLPPEVPDSSHHEEGDIPPVVVVVGDPSVHHLDDQLIFSEAQLAESLSDHHHHHHHADPLASDGTEGDGLIDGDDLAHVMEVDEAVLEEEVGPPPEDDDSMVVGEEELPINQDDEHLEQAVDSSLLDTTDEGQILETIVEEPSGAEDGEDPKQNMSTNMEAPLLPPPPPVVEEEEEEEEEEEPPCQCPSCKESSDENGVFKGWDLTKAKCLMCYVTIPAPEHLCRKKKPESPVQVVEPNLPAEGEQVDATNTIDTTTVPPTTTTTTLMEEADTQKILPDLIDQEEGGQEEMSHIAATIMTKTEATLPPIVSVGEDNNVFGIKSEARDPESELEQQLTAETGCGGGDLNLNVGEGIEKVCNLTEETAQQIKDVLTGKMRHQSNSDDESDHDNSEEDTRLNLDLLFQVLGSSFDDLDQDVDMLLNFVPLCHPCQSVVADALVIYKEIQRLENTLGNLRDTIKDQVATTFDANFCKRKKEAEEVEGLIGQIDATRRAILGEDCPAIAKLLNYRKKGRRGRKPGRKKKTVINRSALYPQVTLESGSKKRGRPKKQYVDASGVKQEYNSDPDFDDEFGDDEQEEEHEVIQTHSGRRVKKPNYKKWLMGDDDEEEERTTTVQHIKAEKVEDEGGASPKSEPDWSPGHSDDEFHEGADSETSSDDSDVNSDEENEFDDDDDEDDDDYRERAPARKRRRSSAGPRIPCPECSRTFADDEKKDKHFARYHEPGGERHGRRRRGRGGGSLKVHSCEHCDKEFKRPNLLKRHLEKDHGIMPENGESSDKKKHICEFCGQKYRNGSELRVHVRLHTGETPFKCDHCDQSFVSALKRETHIEQCHWEVPPLKCEFCDRAFFRQHRLRIHRITHTGERAYLCEICSQAFSHPTYLKYHQGQHAELNMESYKCKECGKQFANPTNLKLHVKTVHLKEFRFSCEVCGMGFTHMSHKRIHMRGHTGERPYKCEICGESFRYKDRLRIHLRGHTGERPFVCDVCKKGFASRSKLKRHEKIHEKSLGNRSSQEEEPQRPLRYSCDDCGKAFAEPQHLSAHKRYCQRKNYPEKEEKPRATKSGPGKIKPPNVATAPAVVPPPAAPVAATVQKIQIEHIPTHAIQPQQAQMLVPVTYTTYPVAYGYEVAQQYHQQQQPPSNVRDYPNYN</sequence>
<keyword evidence="8" id="KW-0539">Nucleus</keyword>
<feature type="compositionally biased region" description="Acidic residues" evidence="10">
    <location>
        <begin position="172"/>
        <end position="184"/>
    </location>
</feature>
<feature type="compositionally biased region" description="Acidic residues" evidence="10">
    <location>
        <begin position="655"/>
        <end position="680"/>
    </location>
</feature>
<feature type="domain" description="C2H2-type" evidence="11">
    <location>
        <begin position="982"/>
        <end position="1004"/>
    </location>
</feature>
<dbReference type="Gene3D" id="3.30.160.60">
    <property type="entry name" value="Classic Zinc Finger"/>
    <property type="match status" value="9"/>
</dbReference>
<dbReference type="Pfam" id="PF12874">
    <property type="entry name" value="zf-met"/>
    <property type="match status" value="1"/>
</dbReference>
<feature type="domain" description="C2H2-type" evidence="11">
    <location>
        <begin position="839"/>
        <end position="866"/>
    </location>
</feature>
<accession>A0A226EKQ0</accession>
<dbReference type="GO" id="GO:0000981">
    <property type="term" value="F:DNA-binding transcription factor activity, RNA polymerase II-specific"/>
    <property type="evidence" value="ECO:0007669"/>
    <property type="project" value="TreeGrafter"/>
</dbReference>
<dbReference type="Pfam" id="PF00096">
    <property type="entry name" value="zf-C2H2"/>
    <property type="match status" value="5"/>
</dbReference>
<evidence type="ECO:0000256" key="4">
    <source>
        <dbReference type="ARBA" id="ARBA00022771"/>
    </source>
</evidence>
<feature type="domain" description="C2H2-type" evidence="11">
    <location>
        <begin position="744"/>
        <end position="771"/>
    </location>
</feature>
<evidence type="ECO:0000256" key="6">
    <source>
        <dbReference type="ARBA" id="ARBA00023015"/>
    </source>
</evidence>
<feature type="region of interest" description="Disordered" evidence="10">
    <location>
        <begin position="998"/>
        <end position="1021"/>
    </location>
</feature>
<feature type="compositionally biased region" description="Basic and acidic residues" evidence="10">
    <location>
        <begin position="708"/>
        <end position="728"/>
    </location>
</feature>
<dbReference type="PANTHER" id="PTHR24394">
    <property type="entry name" value="ZINC FINGER PROTEIN"/>
    <property type="match status" value="1"/>
</dbReference>
<feature type="compositionally biased region" description="Basic and acidic residues" evidence="10">
    <location>
        <begin position="1050"/>
        <end position="1059"/>
    </location>
</feature>
<keyword evidence="3" id="KW-0677">Repeat</keyword>
<feature type="domain" description="C2H2-type" evidence="11">
    <location>
        <begin position="867"/>
        <end position="894"/>
    </location>
</feature>
<feature type="domain" description="C2H2-type" evidence="11">
    <location>
        <begin position="926"/>
        <end position="953"/>
    </location>
</feature>
<feature type="compositionally biased region" description="Basic residues" evidence="10">
    <location>
        <begin position="589"/>
        <end position="598"/>
    </location>
</feature>
<protein>
    <submittedName>
        <fullName evidence="12">Zinc finger protein 98</fullName>
    </submittedName>
</protein>
<evidence type="ECO:0000313" key="13">
    <source>
        <dbReference type="Proteomes" id="UP000198287"/>
    </source>
</evidence>
<feature type="region of interest" description="Disordered" evidence="10">
    <location>
        <begin position="1044"/>
        <end position="1073"/>
    </location>
</feature>
<dbReference type="PANTHER" id="PTHR24394:SF29">
    <property type="entry name" value="MYONEURIN"/>
    <property type="match status" value="1"/>
</dbReference>
<dbReference type="GO" id="GO:0008270">
    <property type="term" value="F:zinc ion binding"/>
    <property type="evidence" value="ECO:0007669"/>
    <property type="project" value="UniProtKB-KW"/>
</dbReference>
<feature type="region of interest" description="Disordered" evidence="10">
    <location>
        <begin position="540"/>
        <end position="739"/>
    </location>
</feature>
<keyword evidence="6" id="KW-0805">Transcription regulation</keyword>
<keyword evidence="13" id="KW-1185">Reference proteome</keyword>
<organism evidence="12 13">
    <name type="scientific">Folsomia candida</name>
    <name type="common">Springtail</name>
    <dbReference type="NCBI Taxonomy" id="158441"/>
    <lineage>
        <taxon>Eukaryota</taxon>
        <taxon>Metazoa</taxon>
        <taxon>Ecdysozoa</taxon>
        <taxon>Arthropoda</taxon>
        <taxon>Hexapoda</taxon>
        <taxon>Collembola</taxon>
        <taxon>Entomobryomorpha</taxon>
        <taxon>Isotomoidea</taxon>
        <taxon>Isotomidae</taxon>
        <taxon>Proisotominae</taxon>
        <taxon>Folsomia</taxon>
    </lineage>
</organism>
<evidence type="ECO:0000256" key="7">
    <source>
        <dbReference type="ARBA" id="ARBA00023163"/>
    </source>
</evidence>
<feature type="region of interest" description="Disordered" evidence="10">
    <location>
        <begin position="49"/>
        <end position="73"/>
    </location>
</feature>
<comment type="caution">
    <text evidence="12">The sequence shown here is derived from an EMBL/GenBank/DDBJ whole genome shotgun (WGS) entry which is preliminary data.</text>
</comment>
<feature type="domain" description="C2H2-type" evidence="11">
    <location>
        <begin position="810"/>
        <end position="838"/>
    </location>
</feature>
<evidence type="ECO:0000256" key="2">
    <source>
        <dbReference type="ARBA" id="ARBA00022723"/>
    </source>
</evidence>
<dbReference type="EMBL" id="LNIX01000003">
    <property type="protein sequence ID" value="OXA57788.1"/>
    <property type="molecule type" value="Genomic_DNA"/>
</dbReference>
<dbReference type="AlphaFoldDB" id="A0A226EKQ0"/>
<proteinExistence type="predicted"/>
<feature type="domain" description="C2H2-type" evidence="11">
    <location>
        <begin position="954"/>
        <end position="981"/>
    </location>
</feature>
<dbReference type="FunFam" id="3.30.160.60:FF:001289">
    <property type="entry name" value="Zinc finger protein 574"/>
    <property type="match status" value="1"/>
</dbReference>
<keyword evidence="2" id="KW-0479">Metal-binding</keyword>
<reference evidence="12 13" key="1">
    <citation type="submission" date="2015-12" db="EMBL/GenBank/DDBJ databases">
        <title>The genome of Folsomia candida.</title>
        <authorList>
            <person name="Faddeeva A."/>
            <person name="Derks M.F."/>
            <person name="Anvar Y."/>
            <person name="Smit S."/>
            <person name="Van Straalen N."/>
            <person name="Roelofs D."/>
        </authorList>
    </citation>
    <scope>NUCLEOTIDE SEQUENCE [LARGE SCALE GENOMIC DNA]</scope>
    <source>
        <strain evidence="12 13">VU population</strain>
        <tissue evidence="12">Whole body</tissue>
    </source>
</reference>
<dbReference type="FunFam" id="3.30.160.60:FF:002343">
    <property type="entry name" value="Zinc finger protein 33A"/>
    <property type="match status" value="1"/>
</dbReference>
<keyword evidence="4 9" id="KW-0863">Zinc-finger</keyword>
<dbReference type="GO" id="GO:0005634">
    <property type="term" value="C:nucleus"/>
    <property type="evidence" value="ECO:0007669"/>
    <property type="project" value="UniProtKB-SubCell"/>
</dbReference>
<feature type="region of interest" description="Disordered" evidence="10">
    <location>
        <begin position="138"/>
        <end position="194"/>
    </location>
</feature>
<dbReference type="PROSITE" id="PS50157">
    <property type="entry name" value="ZINC_FINGER_C2H2_2"/>
    <property type="match status" value="10"/>
</dbReference>
<feature type="domain" description="C2H2-type" evidence="11">
    <location>
        <begin position="897"/>
        <end position="925"/>
    </location>
</feature>
<evidence type="ECO:0000313" key="12">
    <source>
        <dbReference type="EMBL" id="OXA57788.1"/>
    </source>
</evidence>
<dbReference type="PROSITE" id="PS00028">
    <property type="entry name" value="ZINC_FINGER_C2H2_1"/>
    <property type="match status" value="9"/>
</dbReference>
<comment type="subcellular location">
    <subcellularLocation>
        <location evidence="1">Nucleus</location>
    </subcellularLocation>
</comment>
<dbReference type="OrthoDB" id="427030at2759"/>
<feature type="compositionally biased region" description="Acidic residues" evidence="10">
    <location>
        <begin position="565"/>
        <end position="582"/>
    </location>
</feature>